<dbReference type="InterPro" id="IPR009210">
    <property type="entry name" value="ASCC1"/>
</dbReference>
<evidence type="ECO:0000313" key="3">
    <source>
        <dbReference type="Proteomes" id="UP000694920"/>
    </source>
</evidence>
<reference evidence="4" key="1">
    <citation type="submission" date="2025-08" db="UniProtKB">
        <authorList>
            <consortium name="RefSeq"/>
        </authorList>
    </citation>
    <scope>IDENTIFICATION</scope>
</reference>
<dbReference type="CDD" id="cd22419">
    <property type="entry name" value="KH-I_ASCC1"/>
    <property type="match status" value="1"/>
</dbReference>
<dbReference type="PIRSF" id="PIRSF027019">
    <property type="entry name" value="Euk_LigT"/>
    <property type="match status" value="1"/>
</dbReference>
<accession>A0AAJ7C3M6</accession>
<dbReference type="Gene3D" id="3.30.1370.10">
    <property type="entry name" value="K Homology domain, type 1"/>
    <property type="match status" value="1"/>
</dbReference>
<evidence type="ECO:0000259" key="2">
    <source>
        <dbReference type="SMART" id="SM00322"/>
    </source>
</evidence>
<dbReference type="Proteomes" id="UP000694920">
    <property type="component" value="Unplaced"/>
</dbReference>
<dbReference type="GO" id="GO:0006355">
    <property type="term" value="P:regulation of DNA-templated transcription"/>
    <property type="evidence" value="ECO:0007669"/>
    <property type="project" value="TreeGrafter"/>
</dbReference>
<dbReference type="SMART" id="SM00322">
    <property type="entry name" value="KH"/>
    <property type="match status" value="1"/>
</dbReference>
<dbReference type="PANTHER" id="PTHR13360:SF1">
    <property type="entry name" value="ACTIVATING SIGNAL COINTEGRATOR 1 COMPLEX SUBUNIT 1"/>
    <property type="match status" value="1"/>
</dbReference>
<keyword evidence="3" id="KW-1185">Reference proteome</keyword>
<dbReference type="InterPro" id="IPR047538">
    <property type="entry name" value="KH-I_ASCC1"/>
</dbReference>
<feature type="domain" description="K Homology" evidence="2">
    <location>
        <begin position="62"/>
        <end position="130"/>
    </location>
</feature>
<dbReference type="Pfam" id="PF00013">
    <property type="entry name" value="KH_1"/>
    <property type="match status" value="1"/>
</dbReference>
<keyword evidence="1" id="KW-0694">RNA-binding</keyword>
<gene>
    <name evidence="4" type="primary">LOC107270216</name>
</gene>
<dbReference type="GO" id="GO:0006307">
    <property type="term" value="P:DNA alkylation repair"/>
    <property type="evidence" value="ECO:0007669"/>
    <property type="project" value="InterPro"/>
</dbReference>
<evidence type="ECO:0000256" key="1">
    <source>
        <dbReference type="PROSITE-ProRule" id="PRU00117"/>
    </source>
</evidence>
<dbReference type="InterPro" id="IPR036612">
    <property type="entry name" value="KH_dom_type_1_sf"/>
</dbReference>
<dbReference type="SUPFAM" id="SSF55144">
    <property type="entry name" value="LigT-like"/>
    <property type="match status" value="1"/>
</dbReference>
<protein>
    <submittedName>
        <fullName evidence="4">Activating signal cointegrator 1 complex subunit 1 isoform X1</fullName>
    </submittedName>
</protein>
<dbReference type="KEGG" id="ccin:107270216"/>
<proteinExistence type="predicted"/>
<dbReference type="GeneID" id="107270216"/>
<dbReference type="InterPro" id="IPR004087">
    <property type="entry name" value="KH_dom"/>
</dbReference>
<dbReference type="Gene3D" id="3.90.1140.10">
    <property type="entry name" value="Cyclic phosphodiesterase"/>
    <property type="match status" value="1"/>
</dbReference>
<dbReference type="GO" id="GO:0003723">
    <property type="term" value="F:RNA binding"/>
    <property type="evidence" value="ECO:0007669"/>
    <property type="project" value="UniProtKB-UniRule"/>
</dbReference>
<sequence length="354" mass="41015">MDVTEPKIVFVEGRRYRVFESEAWSKDRGRSTYDEESYEPGDDSVIDECNDEQIVIVPTSDGHFKHEFYVPKPYFPFIIGVKHATRKKFESDTATSISIPKLGYDGNIVIRGRSRRGIISARRRIDLLIESSTKSLPVTHFLSIPMFGDSIRQNFNAFKEDVLRNSKTNAVGVDEDIFQRPHLLHLTLVCLILLDEKEHKQAIETFNACETEIVRPFLRENGPISIKLQGVECMNDDPSDVNVLYTKIQTKDDNLNKLVDEIYEYFYQTGLTRREYKTIKLHMTIMNSAFKFKGETQPSYKKRKSFDATEIIKAHKDTYFGEVNLESIHLSQRGTSTEDHYYRASAEMNLKDCY</sequence>
<organism evidence="3 4">
    <name type="scientific">Cephus cinctus</name>
    <name type="common">Wheat stem sawfly</name>
    <dbReference type="NCBI Taxonomy" id="211228"/>
    <lineage>
        <taxon>Eukaryota</taxon>
        <taxon>Metazoa</taxon>
        <taxon>Ecdysozoa</taxon>
        <taxon>Arthropoda</taxon>
        <taxon>Hexapoda</taxon>
        <taxon>Insecta</taxon>
        <taxon>Pterygota</taxon>
        <taxon>Neoptera</taxon>
        <taxon>Endopterygota</taxon>
        <taxon>Hymenoptera</taxon>
        <taxon>Cephoidea</taxon>
        <taxon>Cephidae</taxon>
        <taxon>Cephus</taxon>
    </lineage>
</organism>
<name>A0AAJ7C3M6_CEPCN</name>
<dbReference type="InterPro" id="IPR004088">
    <property type="entry name" value="KH_dom_type_1"/>
</dbReference>
<dbReference type="AlphaFoldDB" id="A0AAJ7C3M6"/>
<dbReference type="RefSeq" id="XP_015600507.1">
    <property type="nucleotide sequence ID" value="XM_015745021.1"/>
</dbReference>
<dbReference type="PANTHER" id="PTHR13360">
    <property type="entry name" value="ACTIVATING SIGNAL COINTEGRATOR 1 COMPLEX SUBUNIT 1"/>
    <property type="match status" value="1"/>
</dbReference>
<dbReference type="PROSITE" id="PS50084">
    <property type="entry name" value="KH_TYPE_1"/>
    <property type="match status" value="1"/>
</dbReference>
<dbReference type="InterPro" id="IPR019510">
    <property type="entry name" value="AKAP7-like_phosphoesterase"/>
</dbReference>
<dbReference type="GO" id="GO:0005634">
    <property type="term" value="C:nucleus"/>
    <property type="evidence" value="ECO:0007669"/>
    <property type="project" value="TreeGrafter"/>
</dbReference>
<dbReference type="InterPro" id="IPR009097">
    <property type="entry name" value="Cyclic_Pdiesterase"/>
</dbReference>
<dbReference type="Pfam" id="PF10469">
    <property type="entry name" value="AKAP7_NLS"/>
    <property type="match status" value="1"/>
</dbReference>
<dbReference type="SUPFAM" id="SSF54791">
    <property type="entry name" value="Eukaryotic type KH-domain (KH-domain type I)"/>
    <property type="match status" value="1"/>
</dbReference>
<evidence type="ECO:0000313" key="4">
    <source>
        <dbReference type="RefSeq" id="XP_015600507.1"/>
    </source>
</evidence>